<evidence type="ECO:0000256" key="4">
    <source>
        <dbReference type="ARBA" id="ARBA00023136"/>
    </source>
</evidence>
<feature type="domain" description="DUF1232" evidence="6">
    <location>
        <begin position="32"/>
        <end position="68"/>
    </location>
</feature>
<dbReference type="AlphaFoldDB" id="A0A0M2SX10"/>
<sequence>MFNKIKDWAKKLKRQIFILYYACKDERVPWYAKVFTGCIVAYAFSPIDLIPDFIPILGYLDEVILLPLGIMLALKMIPKDVLSDCEDKAEALMRNGKPKNWTGGLIILLIWCLITIWAVMKIYPLLLH</sequence>
<dbReference type="OrthoDB" id="9800202at2"/>
<accession>A0A0M2SX10</accession>
<dbReference type="Pfam" id="PF06803">
    <property type="entry name" value="DUF1232"/>
    <property type="match status" value="1"/>
</dbReference>
<evidence type="ECO:0000256" key="2">
    <source>
        <dbReference type="ARBA" id="ARBA00022692"/>
    </source>
</evidence>
<reference evidence="7 8" key="1">
    <citation type="submission" date="2015-04" db="EMBL/GenBank/DDBJ databases">
        <title>Taxonomic description and genome sequence of Bacillus campisalis sp. nov., a novel member of the genus Bacillus isolated from solar saltern.</title>
        <authorList>
            <person name="Mathan Kumar R."/>
            <person name="Kaur G."/>
            <person name="Kumar A."/>
            <person name="Singh N.K."/>
            <person name="Kaur N."/>
            <person name="Kumar N."/>
            <person name="Mayilraj S."/>
        </authorList>
    </citation>
    <scope>NUCLEOTIDE SEQUENCE [LARGE SCALE GENOMIC DNA]</scope>
    <source>
        <strain evidence="7 8">SA2-6</strain>
    </source>
</reference>
<keyword evidence="8" id="KW-1185">Reference proteome</keyword>
<keyword evidence="3 5" id="KW-1133">Transmembrane helix</keyword>
<evidence type="ECO:0000313" key="8">
    <source>
        <dbReference type="Proteomes" id="UP000034166"/>
    </source>
</evidence>
<comment type="caution">
    <text evidence="7">The sequence shown here is derived from an EMBL/GenBank/DDBJ whole genome shotgun (WGS) entry which is preliminary data.</text>
</comment>
<dbReference type="Proteomes" id="UP000034166">
    <property type="component" value="Unassembled WGS sequence"/>
</dbReference>
<evidence type="ECO:0000256" key="3">
    <source>
        <dbReference type="ARBA" id="ARBA00022989"/>
    </source>
</evidence>
<keyword evidence="4 5" id="KW-0472">Membrane</keyword>
<evidence type="ECO:0000313" key="7">
    <source>
        <dbReference type="EMBL" id="KKK39099.1"/>
    </source>
</evidence>
<organism evidence="7 8">
    <name type="scientific">Mesobacillus campisalis</name>
    <dbReference type="NCBI Taxonomy" id="1408103"/>
    <lineage>
        <taxon>Bacteria</taxon>
        <taxon>Bacillati</taxon>
        <taxon>Bacillota</taxon>
        <taxon>Bacilli</taxon>
        <taxon>Bacillales</taxon>
        <taxon>Bacillaceae</taxon>
        <taxon>Mesobacillus</taxon>
    </lineage>
</organism>
<evidence type="ECO:0000256" key="5">
    <source>
        <dbReference type="SAM" id="Phobius"/>
    </source>
</evidence>
<name>A0A0M2SX10_9BACI</name>
<dbReference type="RefSeq" id="WP_046522590.1">
    <property type="nucleotide sequence ID" value="NZ_LAYY01000004.1"/>
</dbReference>
<keyword evidence="2 5" id="KW-0812">Transmembrane</keyword>
<dbReference type="InterPro" id="IPR010652">
    <property type="entry name" value="DUF1232"/>
</dbReference>
<gene>
    <name evidence="7" type="ORF">WQ57_04760</name>
</gene>
<feature type="transmembrane region" description="Helical" evidence="5">
    <location>
        <begin position="101"/>
        <end position="120"/>
    </location>
</feature>
<proteinExistence type="predicted"/>
<comment type="subcellular location">
    <subcellularLocation>
        <location evidence="1">Endomembrane system</location>
        <topology evidence="1">Multi-pass membrane protein</topology>
    </subcellularLocation>
</comment>
<protein>
    <recommendedName>
        <fullName evidence="6">DUF1232 domain-containing protein</fullName>
    </recommendedName>
</protein>
<evidence type="ECO:0000256" key="1">
    <source>
        <dbReference type="ARBA" id="ARBA00004127"/>
    </source>
</evidence>
<dbReference type="PATRIC" id="fig|1408103.3.peg.1070"/>
<evidence type="ECO:0000259" key="6">
    <source>
        <dbReference type="Pfam" id="PF06803"/>
    </source>
</evidence>
<dbReference type="EMBL" id="LAYY01000004">
    <property type="protein sequence ID" value="KKK39099.1"/>
    <property type="molecule type" value="Genomic_DNA"/>
</dbReference>
<dbReference type="GO" id="GO:0012505">
    <property type="term" value="C:endomembrane system"/>
    <property type="evidence" value="ECO:0007669"/>
    <property type="project" value="UniProtKB-SubCell"/>
</dbReference>